<feature type="compositionally biased region" description="Polar residues" evidence="2">
    <location>
        <begin position="41"/>
        <end position="50"/>
    </location>
</feature>
<dbReference type="AlphaFoldDB" id="A0ABD3QCQ2"/>
<feature type="coiled-coil region" evidence="1">
    <location>
        <begin position="453"/>
        <end position="515"/>
    </location>
</feature>
<gene>
    <name evidence="3" type="ORF">ACHAWO_001416</name>
</gene>
<dbReference type="EMBL" id="JALLPJ020000234">
    <property type="protein sequence ID" value="KAL3797935.1"/>
    <property type="molecule type" value="Genomic_DNA"/>
</dbReference>
<evidence type="ECO:0000256" key="1">
    <source>
        <dbReference type="SAM" id="Coils"/>
    </source>
</evidence>
<dbReference type="Proteomes" id="UP001530400">
    <property type="component" value="Unassembled WGS sequence"/>
</dbReference>
<name>A0ABD3QCQ2_9STRA</name>
<feature type="compositionally biased region" description="Low complexity" evidence="2">
    <location>
        <begin position="59"/>
        <end position="77"/>
    </location>
</feature>
<feature type="compositionally biased region" description="Low complexity" evidence="2">
    <location>
        <begin position="137"/>
        <end position="161"/>
    </location>
</feature>
<feature type="region of interest" description="Disordered" evidence="2">
    <location>
        <begin position="176"/>
        <end position="199"/>
    </location>
</feature>
<keyword evidence="1" id="KW-0175">Coiled coil</keyword>
<comment type="caution">
    <text evidence="3">The sequence shown here is derived from an EMBL/GenBank/DDBJ whole genome shotgun (WGS) entry which is preliminary data.</text>
</comment>
<keyword evidence="4" id="KW-1185">Reference proteome</keyword>
<evidence type="ECO:0000256" key="2">
    <source>
        <dbReference type="SAM" id="MobiDB-lite"/>
    </source>
</evidence>
<feature type="region of interest" description="Disordered" evidence="2">
    <location>
        <begin position="134"/>
        <end position="161"/>
    </location>
</feature>
<reference evidence="3 4" key="1">
    <citation type="submission" date="2024-10" db="EMBL/GenBank/DDBJ databases">
        <title>Updated reference genomes for cyclostephanoid diatoms.</title>
        <authorList>
            <person name="Roberts W.R."/>
            <person name="Alverson A.J."/>
        </authorList>
    </citation>
    <scope>NUCLEOTIDE SEQUENCE [LARGE SCALE GENOMIC DNA]</scope>
    <source>
        <strain evidence="3 4">AJA010-31</strain>
    </source>
</reference>
<protein>
    <submittedName>
        <fullName evidence="3">Uncharacterized protein</fullName>
    </submittedName>
</protein>
<feature type="region of interest" description="Disordered" evidence="2">
    <location>
        <begin position="397"/>
        <end position="450"/>
    </location>
</feature>
<feature type="compositionally biased region" description="Low complexity" evidence="2">
    <location>
        <begin position="100"/>
        <end position="113"/>
    </location>
</feature>
<feature type="compositionally biased region" description="Low complexity" evidence="2">
    <location>
        <begin position="182"/>
        <end position="191"/>
    </location>
</feature>
<feature type="region of interest" description="Disordered" evidence="2">
    <location>
        <begin position="320"/>
        <end position="339"/>
    </location>
</feature>
<feature type="region of interest" description="Disordered" evidence="2">
    <location>
        <begin position="41"/>
        <end position="115"/>
    </location>
</feature>
<accession>A0ABD3QCQ2</accession>
<feature type="compositionally biased region" description="Basic and acidic residues" evidence="2">
    <location>
        <begin position="414"/>
        <end position="450"/>
    </location>
</feature>
<proteinExistence type="predicted"/>
<evidence type="ECO:0000313" key="3">
    <source>
        <dbReference type="EMBL" id="KAL3797935.1"/>
    </source>
</evidence>
<evidence type="ECO:0000313" key="4">
    <source>
        <dbReference type="Proteomes" id="UP001530400"/>
    </source>
</evidence>
<sequence>MPRIFKKKGGGDDDLMTISGFSMGTSSVSDRIMGRMRMSLSGISGRNLTSAKEDESLDSGSHSGGKSSRRSTLSRPSFSRRKRSSSVGKMSMPMPGLDPSATSNTRSGSSSSNVVDGMMAEMDSTETMALRGTSMGRRAPSAPPMRSSLARAPSAPALRNSSLVDDRFGKARKATLNRNKISSQSSRRSQSVGRLDAPPMECSLQQLRQMSELELEKTLDKAGVSPEEVDKALDEVAAVDTSIATIAEDQRKNALVMLLINSGKVKLVRADKAHQDSTRTLQTANSVGEGVNKGSLHKDSLYDGTDASISSIPYNDEMGGSVRSGLSVASSTRQERRKSKLDKIFELQTENSNIKRENKSLKKTVKKLLDQLTNVTQKEKETAALAEKYKQQVESAVVKMKSETEGPKDDDDADKTTEINDSSKELGRRDSDQSVDKVKQKLKDERSAHKSTEFRLKAEIDLLTREVEGLQKQLAQSLKSIEKKEHDAKEHREAASKLKRRLGQATSTITKFKNEAEARDKLIESFTKILLQKIGVEEEKNGEFDESTVGTDRMDLNTLEESLKMSLAQNVKL</sequence>
<organism evidence="3 4">
    <name type="scientific">Cyclotella atomus</name>
    <dbReference type="NCBI Taxonomy" id="382360"/>
    <lineage>
        <taxon>Eukaryota</taxon>
        <taxon>Sar</taxon>
        <taxon>Stramenopiles</taxon>
        <taxon>Ochrophyta</taxon>
        <taxon>Bacillariophyta</taxon>
        <taxon>Coscinodiscophyceae</taxon>
        <taxon>Thalassiosirophycidae</taxon>
        <taxon>Stephanodiscales</taxon>
        <taxon>Stephanodiscaceae</taxon>
        <taxon>Cyclotella</taxon>
    </lineage>
</organism>
<feature type="coiled-coil region" evidence="1">
    <location>
        <begin position="344"/>
        <end position="378"/>
    </location>
</feature>